<evidence type="ECO:0000313" key="7">
    <source>
        <dbReference type="Proteomes" id="UP000000582"/>
    </source>
</evidence>
<dbReference type="OrthoDB" id="3787664at2"/>
<dbReference type="EMBL" id="BA000036">
    <property type="protein sequence ID" value="BAB97772.1"/>
    <property type="molecule type" value="Genomic_DNA"/>
</dbReference>
<evidence type="ECO:0000256" key="3">
    <source>
        <dbReference type="ARBA" id="ARBA00023163"/>
    </source>
</evidence>
<dbReference type="Proteomes" id="UP000000582">
    <property type="component" value="Chromosome"/>
</dbReference>
<protein>
    <submittedName>
        <fullName evidence="6">Transcriptional regulator</fullName>
    </submittedName>
</protein>
<evidence type="ECO:0000256" key="1">
    <source>
        <dbReference type="ARBA" id="ARBA00023015"/>
    </source>
</evidence>
<dbReference type="PANTHER" id="PTHR30055:SF238">
    <property type="entry name" value="MYCOFACTOCIN BIOSYNTHESIS TRANSCRIPTIONAL REGULATOR MFTR-RELATED"/>
    <property type="match status" value="1"/>
</dbReference>
<dbReference type="SUPFAM" id="SSF46689">
    <property type="entry name" value="Homeodomain-like"/>
    <property type="match status" value="1"/>
</dbReference>
<dbReference type="Gene3D" id="1.10.357.10">
    <property type="entry name" value="Tetracycline Repressor, domain 2"/>
    <property type="match status" value="1"/>
</dbReference>
<dbReference type="Pfam" id="PF00440">
    <property type="entry name" value="TetR_N"/>
    <property type="match status" value="1"/>
</dbReference>
<feature type="domain" description="HTH tetR-type" evidence="5">
    <location>
        <begin position="24"/>
        <end position="84"/>
    </location>
</feature>
<feature type="DNA-binding region" description="H-T-H motif" evidence="4">
    <location>
        <begin position="47"/>
        <end position="66"/>
    </location>
</feature>
<name>Q8NTC8_CORGL</name>
<dbReference type="KEGG" id="cgl:Cgl0379"/>
<dbReference type="HOGENOM" id="CLU_069356_2_3_11"/>
<dbReference type="PROSITE" id="PS50977">
    <property type="entry name" value="HTH_TETR_2"/>
    <property type="match status" value="1"/>
</dbReference>
<evidence type="ECO:0000256" key="4">
    <source>
        <dbReference type="PROSITE-ProRule" id="PRU00335"/>
    </source>
</evidence>
<dbReference type="InterPro" id="IPR050109">
    <property type="entry name" value="HTH-type_TetR-like_transc_reg"/>
</dbReference>
<dbReference type="AlphaFoldDB" id="Q8NTC8"/>
<dbReference type="GO" id="GO:0000976">
    <property type="term" value="F:transcription cis-regulatory region binding"/>
    <property type="evidence" value="ECO:0007669"/>
    <property type="project" value="TreeGrafter"/>
</dbReference>
<dbReference type="STRING" id="196627.cg0454"/>
<gene>
    <name evidence="6" type="ordered locus">Cgl0379</name>
</gene>
<accession>Q8NTC8</accession>
<dbReference type="GO" id="GO:0003700">
    <property type="term" value="F:DNA-binding transcription factor activity"/>
    <property type="evidence" value="ECO:0007669"/>
    <property type="project" value="TreeGrafter"/>
</dbReference>
<reference evidence="7" key="1">
    <citation type="journal article" date="2003" name="Appl. Microbiol. Biotechnol.">
        <title>The Corynebacterium glutamicum genome: features and impacts on biotechnological processes.</title>
        <authorList>
            <person name="Ikeda M."/>
            <person name="Nakagawa S."/>
        </authorList>
    </citation>
    <scope>NUCLEOTIDE SEQUENCE [LARGE SCALE GENOMIC DNA]</scope>
    <source>
        <strain evidence="7">ATCC 13032 / DSM 20300 / BCRC 11384 / JCM 1318 / LMG 3730 / NCIMB 10025</strain>
    </source>
</reference>
<evidence type="ECO:0000313" key="6">
    <source>
        <dbReference type="EMBL" id="BAB97772.1"/>
    </source>
</evidence>
<organism evidence="6 7">
    <name type="scientific">Corynebacterium glutamicum (strain ATCC 13032 / DSM 20300 / JCM 1318 / BCRC 11384 / CCUG 27702 / LMG 3730 / NBRC 12168 / NCIMB 10025 / NRRL B-2784 / 534)</name>
    <dbReference type="NCBI Taxonomy" id="196627"/>
    <lineage>
        <taxon>Bacteria</taxon>
        <taxon>Bacillati</taxon>
        <taxon>Actinomycetota</taxon>
        <taxon>Actinomycetes</taxon>
        <taxon>Mycobacteriales</taxon>
        <taxon>Corynebacteriaceae</taxon>
        <taxon>Corynebacterium</taxon>
    </lineage>
</organism>
<dbReference type="eggNOG" id="COG1309">
    <property type="taxonomic scope" value="Bacteria"/>
</dbReference>
<dbReference type="InterPro" id="IPR023772">
    <property type="entry name" value="DNA-bd_HTH_TetR-type_CS"/>
</dbReference>
<dbReference type="InterPro" id="IPR001647">
    <property type="entry name" value="HTH_TetR"/>
</dbReference>
<dbReference type="BioCyc" id="CORYNE:G18NG-9936-MONOMER"/>
<keyword evidence="7" id="KW-1185">Reference proteome</keyword>
<proteinExistence type="predicted"/>
<evidence type="ECO:0000259" key="5">
    <source>
        <dbReference type="PROSITE" id="PS50977"/>
    </source>
</evidence>
<keyword evidence="1" id="KW-0805">Transcription regulation</keyword>
<keyword evidence="2 4" id="KW-0238">DNA-binding</keyword>
<dbReference type="InterPro" id="IPR009057">
    <property type="entry name" value="Homeodomain-like_sf"/>
</dbReference>
<dbReference type="PROSITE" id="PS01081">
    <property type="entry name" value="HTH_TETR_1"/>
    <property type="match status" value="1"/>
</dbReference>
<dbReference type="PATRIC" id="fig|196627.13.peg.380"/>
<dbReference type="PANTHER" id="PTHR30055">
    <property type="entry name" value="HTH-TYPE TRANSCRIPTIONAL REGULATOR RUTR"/>
    <property type="match status" value="1"/>
</dbReference>
<keyword evidence="3" id="KW-0804">Transcription</keyword>
<evidence type="ECO:0000256" key="2">
    <source>
        <dbReference type="ARBA" id="ARBA00023125"/>
    </source>
</evidence>
<sequence>MQVYTRFTSVDIEEQPSLREIKRQMTLEAIEDNATRLILERGFDNVTIEDICAEAGISKRTFFNYVESKESVAIGHTAKLPTDEEREAFLATRHENIIDTVFDLVINLFGNHDNSKSGVAGDIMRRRKEIRVKHPELAVQHFARFHQAREGLEHLIVEYFEKWPGSQHLDEPADREAIAIVGLLISVMLQGSREWHDMPQGTQADFQACCRKAIKNTFLLRGGFSE</sequence>